<dbReference type="AlphaFoldDB" id="A0A1X7I6S2"/>
<accession>A0A1X7I6S2</accession>
<name>A0A1X7I6S2_9FLAO</name>
<feature type="domain" description="Outer membrane protein beta-barrel" evidence="2">
    <location>
        <begin position="18"/>
        <end position="166"/>
    </location>
</feature>
<dbReference type="Proteomes" id="UP000193420">
    <property type="component" value="Unassembled WGS sequence"/>
</dbReference>
<reference evidence="4" key="1">
    <citation type="submission" date="2017-04" db="EMBL/GenBank/DDBJ databases">
        <authorList>
            <person name="Varghese N."/>
            <person name="Submissions S."/>
        </authorList>
    </citation>
    <scope>NUCLEOTIDE SEQUENCE [LARGE SCALE GENOMIC DNA]</scope>
    <source>
        <strain evidence="4">DSM 19835</strain>
    </source>
</reference>
<sequence length="197" mass="21884">MKKLLLTSLLLTISYTIFAQSKSQLGVRMGLNNAKVLNSGLDNKSGLYTGLFLAVRLTDSYTMQPEIIYSNQGGKASYRNGEDLNINYVSIALANKFFVSKNQGFHFILGPSLDINFDDNFINLINDNGANLEITPIDLAVFGGIGYEFDFGLALELRYKQGLIDLDFNDSGEYGGNAEENQLNRVFQIGLAYKFNM</sequence>
<dbReference type="Pfam" id="PF13568">
    <property type="entry name" value="OMP_b-brl_2"/>
    <property type="match status" value="1"/>
</dbReference>
<proteinExistence type="predicted"/>
<dbReference type="STRING" id="188872.SAMN03080602_00500"/>
<keyword evidence="1" id="KW-0732">Signal</keyword>
<keyword evidence="4" id="KW-1185">Reference proteome</keyword>
<evidence type="ECO:0000259" key="2">
    <source>
        <dbReference type="Pfam" id="PF13568"/>
    </source>
</evidence>
<protein>
    <submittedName>
        <fullName evidence="3">Outer membrane protein beta-barrel domain-containing protein</fullName>
    </submittedName>
</protein>
<dbReference type="OrthoDB" id="947434at2"/>
<dbReference type="EMBL" id="FXAO01000001">
    <property type="protein sequence ID" value="SMG10205.1"/>
    <property type="molecule type" value="Genomic_DNA"/>
</dbReference>
<evidence type="ECO:0000256" key="1">
    <source>
        <dbReference type="SAM" id="SignalP"/>
    </source>
</evidence>
<evidence type="ECO:0000313" key="3">
    <source>
        <dbReference type="EMBL" id="SMG10205.1"/>
    </source>
</evidence>
<feature type="signal peptide" evidence="1">
    <location>
        <begin position="1"/>
        <end position="19"/>
    </location>
</feature>
<feature type="chain" id="PRO_5010865322" evidence="1">
    <location>
        <begin position="20"/>
        <end position="197"/>
    </location>
</feature>
<evidence type="ECO:0000313" key="4">
    <source>
        <dbReference type="Proteomes" id="UP000193420"/>
    </source>
</evidence>
<dbReference type="InterPro" id="IPR025665">
    <property type="entry name" value="Beta-barrel_OMP_2"/>
</dbReference>
<dbReference type="RefSeq" id="WP_085495829.1">
    <property type="nucleotide sequence ID" value="NZ_FXAO01000001.1"/>
</dbReference>
<gene>
    <name evidence="3" type="ORF">SAMN03080602_00500</name>
</gene>
<organism evidence="3 4">
    <name type="scientific">Arenibacter troitsensis</name>
    <dbReference type="NCBI Taxonomy" id="188872"/>
    <lineage>
        <taxon>Bacteria</taxon>
        <taxon>Pseudomonadati</taxon>
        <taxon>Bacteroidota</taxon>
        <taxon>Flavobacteriia</taxon>
        <taxon>Flavobacteriales</taxon>
        <taxon>Flavobacteriaceae</taxon>
        <taxon>Arenibacter</taxon>
    </lineage>
</organism>